<protein>
    <submittedName>
        <fullName evidence="1">Uncharacterized protein</fullName>
    </submittedName>
</protein>
<comment type="caution">
    <text evidence="1">The sequence shown here is derived from an EMBL/GenBank/DDBJ whole genome shotgun (WGS) entry which is preliminary data.</text>
</comment>
<organism evidence="1 2">
    <name type="scientific">Dermacentor silvarum</name>
    <name type="common">Tick</name>
    <dbReference type="NCBI Taxonomy" id="543639"/>
    <lineage>
        <taxon>Eukaryota</taxon>
        <taxon>Metazoa</taxon>
        <taxon>Ecdysozoa</taxon>
        <taxon>Arthropoda</taxon>
        <taxon>Chelicerata</taxon>
        <taxon>Arachnida</taxon>
        <taxon>Acari</taxon>
        <taxon>Parasitiformes</taxon>
        <taxon>Ixodida</taxon>
        <taxon>Ixodoidea</taxon>
        <taxon>Ixodidae</taxon>
        <taxon>Rhipicephalinae</taxon>
        <taxon>Dermacentor</taxon>
    </lineage>
</organism>
<proteinExistence type="predicted"/>
<dbReference type="EMBL" id="CM023472">
    <property type="protein sequence ID" value="KAH7958806.1"/>
    <property type="molecule type" value="Genomic_DNA"/>
</dbReference>
<evidence type="ECO:0000313" key="2">
    <source>
        <dbReference type="Proteomes" id="UP000821865"/>
    </source>
</evidence>
<name>A0ACB8D370_DERSI</name>
<sequence length="189" mass="21923">MTSVSYAEPCADLSVARPSRSLLTAANLSSLLLQLLLVVLGQVGVLQLLQSQSWYEYPSHDPEEDVYDYWDVATLFFLTCYQYVVTALVFTRGPPFQKPFWTNYWFLGNLLVIFTVTTILLFQTCPVIVDFFEMYIVKSTVLKNLYTRLFPESALKTRYEQVEEMVREEPDWLLSNATMVTQMTNFDIF</sequence>
<accession>A0ACB8D370</accession>
<keyword evidence="2" id="KW-1185">Reference proteome</keyword>
<dbReference type="Proteomes" id="UP000821865">
    <property type="component" value="Chromosome 3"/>
</dbReference>
<reference evidence="1" key="1">
    <citation type="submission" date="2020-05" db="EMBL/GenBank/DDBJ databases">
        <title>Large-scale comparative analyses of tick genomes elucidate their genetic diversity and vector capacities.</title>
        <authorList>
            <person name="Jia N."/>
            <person name="Wang J."/>
            <person name="Shi W."/>
            <person name="Du L."/>
            <person name="Sun Y."/>
            <person name="Zhan W."/>
            <person name="Jiang J."/>
            <person name="Wang Q."/>
            <person name="Zhang B."/>
            <person name="Ji P."/>
            <person name="Sakyi L.B."/>
            <person name="Cui X."/>
            <person name="Yuan T."/>
            <person name="Jiang B."/>
            <person name="Yang W."/>
            <person name="Lam T.T.-Y."/>
            <person name="Chang Q."/>
            <person name="Ding S."/>
            <person name="Wang X."/>
            <person name="Zhu J."/>
            <person name="Ruan X."/>
            <person name="Zhao L."/>
            <person name="Wei J."/>
            <person name="Que T."/>
            <person name="Du C."/>
            <person name="Cheng J."/>
            <person name="Dai P."/>
            <person name="Han X."/>
            <person name="Huang E."/>
            <person name="Gao Y."/>
            <person name="Liu J."/>
            <person name="Shao H."/>
            <person name="Ye R."/>
            <person name="Li L."/>
            <person name="Wei W."/>
            <person name="Wang X."/>
            <person name="Wang C."/>
            <person name="Yang T."/>
            <person name="Huo Q."/>
            <person name="Li W."/>
            <person name="Guo W."/>
            <person name="Chen H."/>
            <person name="Zhou L."/>
            <person name="Ni X."/>
            <person name="Tian J."/>
            <person name="Zhou Y."/>
            <person name="Sheng Y."/>
            <person name="Liu T."/>
            <person name="Pan Y."/>
            <person name="Xia L."/>
            <person name="Li J."/>
            <person name="Zhao F."/>
            <person name="Cao W."/>
        </authorList>
    </citation>
    <scope>NUCLEOTIDE SEQUENCE</scope>
    <source>
        <strain evidence="1">Dsil-2018</strain>
    </source>
</reference>
<gene>
    <name evidence="1" type="ORF">HPB49_005228</name>
</gene>
<evidence type="ECO:0000313" key="1">
    <source>
        <dbReference type="EMBL" id="KAH7958806.1"/>
    </source>
</evidence>